<feature type="domain" description="BHLH" evidence="6">
    <location>
        <begin position="469"/>
        <end position="518"/>
    </location>
</feature>
<dbReference type="InterPro" id="IPR043561">
    <property type="entry name" value="LHW-like"/>
</dbReference>
<protein>
    <recommendedName>
        <fullName evidence="6">BHLH domain-containing protein</fullName>
    </recommendedName>
</protein>
<feature type="region of interest" description="Disordered" evidence="5">
    <location>
        <begin position="529"/>
        <end position="550"/>
    </location>
</feature>
<evidence type="ECO:0000259" key="6">
    <source>
        <dbReference type="PROSITE" id="PS50888"/>
    </source>
</evidence>
<dbReference type="Proteomes" id="UP000594263">
    <property type="component" value="Unplaced"/>
</dbReference>
<dbReference type="InterPro" id="IPR025610">
    <property type="entry name" value="MYC/MYB_N"/>
</dbReference>
<proteinExistence type="predicted"/>
<dbReference type="EnsemblPlants" id="Kaladp0069s0107.1.v1.1">
    <property type="protein sequence ID" value="Kaladp0069s0107.1.v1.1"/>
    <property type="gene ID" value="Kaladp0069s0107.v1.1"/>
</dbReference>
<keyword evidence="2" id="KW-0805">Transcription regulation</keyword>
<dbReference type="Pfam" id="PF23176">
    <property type="entry name" value="bHLH_LHW"/>
    <property type="match status" value="1"/>
</dbReference>
<evidence type="ECO:0000256" key="1">
    <source>
        <dbReference type="ARBA" id="ARBA00004123"/>
    </source>
</evidence>
<evidence type="ECO:0000256" key="3">
    <source>
        <dbReference type="ARBA" id="ARBA00023163"/>
    </source>
</evidence>
<dbReference type="GO" id="GO:0003700">
    <property type="term" value="F:DNA-binding transcription factor activity"/>
    <property type="evidence" value="ECO:0007669"/>
    <property type="project" value="InterPro"/>
</dbReference>
<dbReference type="PANTHER" id="PTHR46196">
    <property type="entry name" value="TRANSCRIPTION FACTOR BHLH155-LIKE ISOFORM X1-RELATED"/>
    <property type="match status" value="1"/>
</dbReference>
<dbReference type="GO" id="GO:0005634">
    <property type="term" value="C:nucleus"/>
    <property type="evidence" value="ECO:0007669"/>
    <property type="project" value="UniProtKB-SubCell"/>
</dbReference>
<dbReference type="AlphaFoldDB" id="A0A7N1A2V0"/>
<keyword evidence="8" id="KW-1185">Reference proteome</keyword>
<dbReference type="OMA" id="EMMCEEC"/>
<dbReference type="PROSITE" id="PS50888">
    <property type="entry name" value="BHLH"/>
    <property type="match status" value="1"/>
</dbReference>
<feature type="region of interest" description="Disordered" evidence="5">
    <location>
        <begin position="400"/>
        <end position="424"/>
    </location>
</feature>
<comment type="subcellular location">
    <subcellularLocation>
        <location evidence="1">Nucleus</location>
    </subcellularLocation>
</comment>
<dbReference type="GO" id="GO:0046983">
    <property type="term" value="F:protein dimerization activity"/>
    <property type="evidence" value="ECO:0007669"/>
    <property type="project" value="InterPro"/>
</dbReference>
<evidence type="ECO:0000256" key="5">
    <source>
        <dbReference type="SAM" id="MobiDB-lite"/>
    </source>
</evidence>
<feature type="region of interest" description="Disordered" evidence="5">
    <location>
        <begin position="445"/>
        <end position="484"/>
    </location>
</feature>
<organism evidence="7 8">
    <name type="scientific">Kalanchoe fedtschenkoi</name>
    <name type="common">Lavender scallops</name>
    <name type="synonym">South American air plant</name>
    <dbReference type="NCBI Taxonomy" id="63787"/>
    <lineage>
        <taxon>Eukaryota</taxon>
        <taxon>Viridiplantae</taxon>
        <taxon>Streptophyta</taxon>
        <taxon>Embryophyta</taxon>
        <taxon>Tracheophyta</taxon>
        <taxon>Spermatophyta</taxon>
        <taxon>Magnoliopsida</taxon>
        <taxon>eudicotyledons</taxon>
        <taxon>Gunneridae</taxon>
        <taxon>Pentapetalae</taxon>
        <taxon>Saxifragales</taxon>
        <taxon>Crassulaceae</taxon>
        <taxon>Kalanchoe</taxon>
    </lineage>
</organism>
<dbReference type="Gramene" id="Kaladp0069s0107.1.v1.1">
    <property type="protein sequence ID" value="Kaladp0069s0107.1.v1.1"/>
    <property type="gene ID" value="Kaladp0069s0107.v1.1"/>
</dbReference>
<evidence type="ECO:0000313" key="8">
    <source>
        <dbReference type="Proteomes" id="UP000594263"/>
    </source>
</evidence>
<keyword evidence="3" id="KW-0804">Transcription</keyword>
<feature type="compositionally biased region" description="Basic and acidic residues" evidence="5">
    <location>
        <begin position="470"/>
        <end position="484"/>
    </location>
</feature>
<evidence type="ECO:0000256" key="2">
    <source>
        <dbReference type="ARBA" id="ARBA00023015"/>
    </source>
</evidence>
<feature type="compositionally biased region" description="Basic and acidic residues" evidence="5">
    <location>
        <begin position="529"/>
        <end position="542"/>
    </location>
</feature>
<name>A0A7N1A2V0_KALFE</name>
<dbReference type="Pfam" id="PF14215">
    <property type="entry name" value="bHLH-MYC_N"/>
    <property type="match status" value="1"/>
</dbReference>
<sequence>MGADLQLLLRDLCSNTGWHYAIYWKLRPHHSRMVLTWEDAYFGSCGHNESQDYLTSGSYLHDSLKLAMRAMSYDVYPFGEGIIGEVAASGNHRWVFGDKHVATSSSFVQEHNGWRSQFSAGIKTVAIIAVAPLGVVQLGSFYKIKENMKLADQIKHSLSALQISSVDVGAAGVQSNGGALGLPVDTDCRMLLHQESDTEQLGQIYSKLMDGITPQLEVRMDSDASGISPTCDMDSVHALHNLAFPFDDSGSGNSFPFHDSSNCESSDRVNFDLLDQYQDLHPSSHMNDKLDPQASLSHSESPAASLKFSTGCELHEALGPAFSKQLSNYDKRMEAGKVKPAVEFSEGMGSTSSQLAPSSGSEHLLEAVVANILNNIKDYKSDRACKSMQSVLTTDYMPEASSYGDHRNLSADPSSSYPSSGKDDIPHCLRTSEAYFTRSPTMLSSTCVSSCTEPVSKSSETSKGNKKRARPGEGSKPRPRDRQLIQDRIKELRELIPNGAKCSIDSLLERTIKHMQFMQSMSEHADKLKQCAESKMQSKDAVEGSSSHEQGSSWAVEVGGHLKVCRILVENVNMNRQMLIEMLCEECSHFLEIAEVIKSLGLTILKGATEACGDKTWICFLVEAQKNKSMQRLDILWSLVHVLQPKSSA</sequence>
<keyword evidence="4" id="KW-0539">Nucleus</keyword>
<feature type="compositionally biased region" description="Low complexity" evidence="5">
    <location>
        <begin position="410"/>
        <end position="420"/>
    </location>
</feature>
<reference evidence="7" key="1">
    <citation type="submission" date="2021-01" db="UniProtKB">
        <authorList>
            <consortium name="EnsemblPlants"/>
        </authorList>
    </citation>
    <scope>IDENTIFICATION</scope>
</reference>
<accession>A0A7N1A2V0</accession>
<evidence type="ECO:0000256" key="4">
    <source>
        <dbReference type="ARBA" id="ARBA00023242"/>
    </source>
</evidence>
<feature type="compositionally biased region" description="Polar residues" evidence="5">
    <location>
        <begin position="445"/>
        <end position="462"/>
    </location>
</feature>
<dbReference type="PANTHER" id="PTHR46196:SF1">
    <property type="entry name" value="TRANSCRIPTION FACTOR EMB1444-RELATED"/>
    <property type="match status" value="1"/>
</dbReference>
<dbReference type="InterPro" id="IPR011598">
    <property type="entry name" value="bHLH_dom"/>
</dbReference>
<evidence type="ECO:0000313" key="7">
    <source>
        <dbReference type="EnsemblPlants" id="Kaladp0069s0107.1.v1.1"/>
    </source>
</evidence>